<keyword evidence="2" id="KW-1003">Cell membrane</keyword>
<accession>A0A4P6HH27</accession>
<evidence type="ECO:0000256" key="6">
    <source>
        <dbReference type="ARBA" id="ARBA00022989"/>
    </source>
</evidence>
<reference evidence="11 12" key="1">
    <citation type="submission" date="2018-02" db="EMBL/GenBank/DDBJ databases">
        <title>Genome sequence of Desulfovibrio carbinolicus DSM 3852.</title>
        <authorList>
            <person name="Wilbanks E."/>
            <person name="Skennerton C.T."/>
            <person name="Orphan V.J."/>
        </authorList>
    </citation>
    <scope>NUCLEOTIDE SEQUENCE [LARGE SCALE GENOMIC DNA]</scope>
    <source>
        <strain evidence="11 12">DSM 3852</strain>
    </source>
</reference>
<evidence type="ECO:0000256" key="4">
    <source>
        <dbReference type="ARBA" id="ARBA00022679"/>
    </source>
</evidence>
<evidence type="ECO:0000256" key="9">
    <source>
        <dbReference type="SAM" id="Phobius"/>
    </source>
</evidence>
<protein>
    <recommendedName>
        <fullName evidence="10">Glycosyltransferase RgtA/B/C/D-like domain-containing protein</fullName>
    </recommendedName>
</protein>
<feature type="transmembrane region" description="Helical" evidence="9">
    <location>
        <begin position="330"/>
        <end position="349"/>
    </location>
</feature>
<feature type="compositionally biased region" description="Gly residues" evidence="8">
    <location>
        <begin position="1"/>
        <end position="17"/>
    </location>
</feature>
<proteinExistence type="predicted"/>
<keyword evidence="6 9" id="KW-1133">Transmembrane helix</keyword>
<dbReference type="GO" id="GO:0016763">
    <property type="term" value="F:pentosyltransferase activity"/>
    <property type="evidence" value="ECO:0007669"/>
    <property type="project" value="TreeGrafter"/>
</dbReference>
<feature type="transmembrane region" description="Helical" evidence="9">
    <location>
        <begin position="235"/>
        <end position="256"/>
    </location>
</feature>
<feature type="transmembrane region" description="Helical" evidence="9">
    <location>
        <begin position="356"/>
        <end position="375"/>
    </location>
</feature>
<dbReference type="PANTHER" id="PTHR33908:SF11">
    <property type="entry name" value="MEMBRANE PROTEIN"/>
    <property type="match status" value="1"/>
</dbReference>
<feature type="transmembrane region" description="Helical" evidence="9">
    <location>
        <begin position="173"/>
        <end position="190"/>
    </location>
</feature>
<dbReference type="PANTHER" id="PTHR33908">
    <property type="entry name" value="MANNOSYLTRANSFERASE YKCB-RELATED"/>
    <property type="match status" value="1"/>
</dbReference>
<evidence type="ECO:0000256" key="2">
    <source>
        <dbReference type="ARBA" id="ARBA00022475"/>
    </source>
</evidence>
<sequence>MPSGGAGRRALPGGSGPGRRHGRRGVAAFAAPRTPGPGRQPQPRERAVSVPEASPRPGALPPRVVWTWLVLLTLAGLALRLAALDVVGLWWDEFVTLGRAAWPVPDLLRSLAHEGPSDVSLDSSPPLLHLLVHASLAVFGPGDVAVKLPSVAAGTLTIPVVWLVGRRLFSDRVALAAAAMAALALFPVHYSREARPYALYLLLALTALACLLQALKRGRWRDFAAFGAAGVGMLYASYLASATLAALGLVAGWRIVETARAGERRLAGRLLGRLSAAVLIMLAAYAPWMEAHWFQMRTIAGVAPLARRLEGVSLESVLKSFAAWHYQGEIPWVAMLTALAALGVVRFLAIGRGRSLAILAIWSLTGLAMAVALPTNINVSIRYLVNNYYLFCFLAAGGIEALAVACGRWGRGASGAALCVLLGAAACGPTLMSFDLYAKRDSPSIKSVLADLVAQRVNIEAIRYYRPRHLKIVGDWYLRGAFQTAGDAFDRRYKRAYFLSPADDPAAAPLPGSLPVRRTFWADIAKIGLPNRAPLPLAAPYRNRFKDLSVLADAYELENMTPDLGYGTLALYDCRLPGRAVFAFAAAPGSRAGTTRTALRFVLRQGQAAPPEGRIVVRAGTTLENTPVLATVTSADFPAGGSEYDLVLELPEPDAASGRVYLILESQAGFTDGFLELAHLETRPAVQTLPANTPDAWEISAASLAANTTVAPALPQGRPFGGDVLYGFGDTPRPELGLGGPADQAAYLAAFPGDVPVLTLADANGRERARYYDPLLARPYAPLGPGVRLAWDGRPAKGLWATGDVAGQTVILGETAVALPLACPPGASLALADDGRGLARLSPDYAAPLLDILQAATLSHAVRKVDGQDALTCAGDAPCFLTYAFSAPGNQTPITGFRATWYPSVLTDGVGHNRVLAQWSVDGNVYHDLDSLRSRGDYFLYSGTMRQAARVRLPAPANRLYLRFVLSGGGARLFSSGDTRLVMECDLARTGFSGLSLPAAPALATAGGDGLGLAATAAPPVLDLDLRERH</sequence>
<comment type="subcellular location">
    <subcellularLocation>
        <location evidence="1">Cell membrane</location>
        <topology evidence="1">Multi-pass membrane protein</topology>
    </subcellularLocation>
</comment>
<gene>
    <name evidence="11" type="ORF">C3Y92_03840</name>
</gene>
<evidence type="ECO:0000256" key="7">
    <source>
        <dbReference type="ARBA" id="ARBA00023136"/>
    </source>
</evidence>
<feature type="transmembrane region" description="Helical" evidence="9">
    <location>
        <begin position="387"/>
        <end position="406"/>
    </location>
</feature>
<keyword evidence="3" id="KW-0328">Glycosyltransferase</keyword>
<dbReference type="EMBL" id="CP026538">
    <property type="protein sequence ID" value="QAZ66421.1"/>
    <property type="molecule type" value="Genomic_DNA"/>
</dbReference>
<dbReference type="GO" id="GO:0009103">
    <property type="term" value="P:lipopolysaccharide biosynthetic process"/>
    <property type="evidence" value="ECO:0007669"/>
    <property type="project" value="UniProtKB-ARBA"/>
</dbReference>
<dbReference type="KEGG" id="dcb:C3Y92_03840"/>
<dbReference type="InterPro" id="IPR038731">
    <property type="entry name" value="RgtA/B/C-like"/>
</dbReference>
<evidence type="ECO:0000313" key="11">
    <source>
        <dbReference type="EMBL" id="QAZ66421.1"/>
    </source>
</evidence>
<dbReference type="Pfam" id="PF13231">
    <property type="entry name" value="PMT_2"/>
    <property type="match status" value="1"/>
</dbReference>
<feature type="transmembrane region" description="Helical" evidence="9">
    <location>
        <begin position="418"/>
        <end position="438"/>
    </location>
</feature>
<dbReference type="AlphaFoldDB" id="A0A4P6HH27"/>
<feature type="domain" description="Glycosyltransferase RgtA/B/C/D-like" evidence="10">
    <location>
        <begin position="124"/>
        <end position="253"/>
    </location>
</feature>
<keyword evidence="4" id="KW-0808">Transferase</keyword>
<feature type="transmembrane region" description="Helical" evidence="9">
    <location>
        <begin position="197"/>
        <end position="215"/>
    </location>
</feature>
<keyword evidence="7 9" id="KW-0472">Membrane</keyword>
<organism evidence="11 12">
    <name type="scientific">Solidesulfovibrio carbinolicus</name>
    <dbReference type="NCBI Taxonomy" id="296842"/>
    <lineage>
        <taxon>Bacteria</taxon>
        <taxon>Pseudomonadati</taxon>
        <taxon>Thermodesulfobacteriota</taxon>
        <taxon>Desulfovibrionia</taxon>
        <taxon>Desulfovibrionales</taxon>
        <taxon>Desulfovibrionaceae</taxon>
        <taxon>Solidesulfovibrio</taxon>
    </lineage>
</organism>
<keyword evidence="12" id="KW-1185">Reference proteome</keyword>
<evidence type="ECO:0000256" key="5">
    <source>
        <dbReference type="ARBA" id="ARBA00022692"/>
    </source>
</evidence>
<evidence type="ECO:0000313" key="12">
    <source>
        <dbReference type="Proteomes" id="UP000293296"/>
    </source>
</evidence>
<dbReference type="InterPro" id="IPR050297">
    <property type="entry name" value="LipidA_mod_glycosyltrf_83"/>
</dbReference>
<feature type="region of interest" description="Disordered" evidence="8">
    <location>
        <begin position="1"/>
        <end position="57"/>
    </location>
</feature>
<evidence type="ECO:0000256" key="8">
    <source>
        <dbReference type="SAM" id="MobiDB-lite"/>
    </source>
</evidence>
<dbReference type="Proteomes" id="UP000293296">
    <property type="component" value="Chromosome"/>
</dbReference>
<dbReference type="GO" id="GO:0005886">
    <property type="term" value="C:plasma membrane"/>
    <property type="evidence" value="ECO:0007669"/>
    <property type="project" value="UniProtKB-SubCell"/>
</dbReference>
<name>A0A4P6HH27_9BACT</name>
<feature type="transmembrane region" description="Helical" evidence="9">
    <location>
        <begin position="268"/>
        <end position="288"/>
    </location>
</feature>
<evidence type="ECO:0000256" key="1">
    <source>
        <dbReference type="ARBA" id="ARBA00004651"/>
    </source>
</evidence>
<evidence type="ECO:0000256" key="3">
    <source>
        <dbReference type="ARBA" id="ARBA00022676"/>
    </source>
</evidence>
<evidence type="ECO:0000259" key="10">
    <source>
        <dbReference type="Pfam" id="PF13231"/>
    </source>
</evidence>
<keyword evidence="5 9" id="KW-0812">Transmembrane</keyword>